<dbReference type="InterPro" id="IPR011005">
    <property type="entry name" value="Dihydropteroate_synth-like_sf"/>
</dbReference>
<dbReference type="InterPro" id="IPR003726">
    <property type="entry name" value="HCY_dom"/>
</dbReference>
<evidence type="ECO:0000256" key="20">
    <source>
        <dbReference type="NCBIfam" id="TIGR02082"/>
    </source>
</evidence>
<feature type="domain" description="B12-binding N-terminal" evidence="28">
    <location>
        <begin position="647"/>
        <end position="740"/>
    </location>
</feature>
<feature type="domain" description="Hcy-binding" evidence="24">
    <location>
        <begin position="21"/>
        <end position="324"/>
    </location>
</feature>
<evidence type="ECO:0000256" key="4">
    <source>
        <dbReference type="ARBA" id="ARBA00005178"/>
    </source>
</evidence>
<evidence type="ECO:0000256" key="13">
    <source>
        <dbReference type="ARBA" id="ARBA00022723"/>
    </source>
</evidence>
<feature type="domain" description="Pterin-binding" evidence="25">
    <location>
        <begin position="355"/>
        <end position="618"/>
    </location>
</feature>
<proteinExistence type="inferred from homology"/>
<dbReference type="SUPFAM" id="SSF56507">
    <property type="entry name" value="Methionine synthase activation domain-like"/>
    <property type="match status" value="1"/>
</dbReference>
<dbReference type="SMART" id="SM01018">
    <property type="entry name" value="B12-binding_2"/>
    <property type="match status" value="1"/>
</dbReference>
<dbReference type="SUPFAM" id="SSF47644">
    <property type="entry name" value="Methionine synthase domain"/>
    <property type="match status" value="1"/>
</dbReference>
<dbReference type="EC" id="2.1.1.13" evidence="6 20"/>
<keyword evidence="10 21" id="KW-0846">Cobalamin</keyword>
<sequence length="1176" mass="128159">MASSPTPSSDSAAESSAGSRADALREALATRVVVADGAMGTMLQAQDPSLEDFENLEGCNEILNVTRPDIVASVHREYFAAGVDCVETNTFGANHAALGEYDIPERVFELSESGARIAREVADEFTVSTGQQRWVLGSMGPGTKLPTLGHAPYTLLRDAYQQNAEGMIAGGADALLVETTQDLLQTKAALLGARRALDAIGSNVPLICSVTVETTGTMLLGSEIGAALTALEPLGIDMIGLNCATGPAEMSEHLRYLARHSRVPILCMPNAGLPVLGKDGAHYPLTAPELADAQETFVREYGLSLVGGCCGTTPEHLRQVVERVRGLTPTPRDPRPEPGAASLYQTVPFRQDTSYMAIGERTNANGSKKFREAMLDARWDDCVEMARDQIREGAHMLDLCVDYVGRDGVADMQELAGRFATASTLPIVLDSTEVPVIQAGLEKLGGRAVINSVNYEDGDGPESRFAKVTALAQEHGAALIALTIDEEGQARTVENKVAIAERLIEDLTTNWGIHESDILIDTLTFTICTGQEESRKDGIATIEAIRELKRRHPDVQTTLGLSNISFGLNPAARVVLNSVFLDECVKAGLDSAIVHASKILPIARLEEEQVKVAHDLIYDRREEGYDPLQKLMELFEGVNMKSMKAGKAEELLALPLDERLQRRIIDGEKNGLEADLDEALVERPALAIVNDTLLEGMKVVGELFGSGQMQLPFVLQSAEVMKTAVAHLEPHMEKSDAEGKGTIVLATVRGDVHDIGKNLVDIILSNNGYNVVNLGIKQPVAAILDAAQEHRADVIGMSGLLVKSTVIMKENLEELNQRQMAADYPVILGGAALTRAYVEQDLHEIYEGEVRYARDAFEGLRLMDALIAVKRGVPGATLPELKQRRVPKRDTPAVAVKEPEGPARSDVAVDNPVPTPPFWGTRVIKGIQLKEYASWLDEGALFKGQWGLKQARVGDGPTYEELVETEGRPRLRGLLDDLQTKNLLEAAVVYGYFPCVSKGDDLIILDEQGNERTRFSFPRQRRGRRLCLADFFRPEESGERDVVGLQVVTVGSKIGEATAEMFAADAYRDYLELHGLSVQLAEALAEYWHARVRSELGFAGEDPADVEDMFALKYRGARFSLGYGACPDLEDRAKIAELLRPERIGVELSEEFQLHPEQSTDAIVIHHPEAKYFNAR</sequence>
<comment type="pathway">
    <text evidence="4 21">Amino-acid biosynthesis; L-methionine biosynthesis via de novo pathway; L-methionine from L-homocysteine (MetH route): step 1/1.</text>
</comment>
<feature type="binding site" evidence="22">
    <location>
        <position position="243"/>
    </location>
    <ligand>
        <name>Zn(2+)</name>
        <dbReference type="ChEBI" id="CHEBI:29105"/>
    </ligand>
</feature>
<evidence type="ECO:0000256" key="11">
    <source>
        <dbReference type="ARBA" id="ARBA00022679"/>
    </source>
</evidence>
<evidence type="ECO:0000256" key="3">
    <source>
        <dbReference type="ARBA" id="ARBA00001956"/>
    </source>
</evidence>
<evidence type="ECO:0000259" key="25">
    <source>
        <dbReference type="PROSITE" id="PS50972"/>
    </source>
</evidence>
<protein>
    <recommendedName>
        <fullName evidence="7 20">Methionine synthase</fullName>
        <ecNumber evidence="6 20">2.1.1.13</ecNumber>
    </recommendedName>
    <alternativeName>
        <fullName evidence="19 21">5-methyltetrahydrofolate--homocysteine methyltransferase</fullName>
    </alternativeName>
</protein>
<evidence type="ECO:0000256" key="9">
    <source>
        <dbReference type="ARBA" id="ARBA00022605"/>
    </source>
</evidence>
<keyword evidence="8 21" id="KW-0489">Methyltransferase</keyword>
<gene>
    <name evidence="29" type="ORF">GCM10012286_54630</name>
</gene>
<dbReference type="InterPro" id="IPR036724">
    <property type="entry name" value="Cobalamin-bd_sf"/>
</dbReference>
<comment type="cofactor">
    <cofactor evidence="2 21 22">
        <name>Zn(2+)</name>
        <dbReference type="ChEBI" id="CHEBI:29105"/>
    </cofactor>
</comment>
<evidence type="ECO:0000256" key="23">
    <source>
        <dbReference type="SAM" id="MobiDB-lite"/>
    </source>
</evidence>
<dbReference type="PANTHER" id="PTHR45833">
    <property type="entry name" value="METHIONINE SYNTHASE"/>
    <property type="match status" value="1"/>
</dbReference>
<dbReference type="InterPro" id="IPR000489">
    <property type="entry name" value="Pterin-binding_dom"/>
</dbReference>
<dbReference type="Proteomes" id="UP000656881">
    <property type="component" value="Unassembled WGS sequence"/>
</dbReference>
<accession>A0ABQ2MGY8</accession>
<dbReference type="Pfam" id="PF02607">
    <property type="entry name" value="B12-binding_2"/>
    <property type="match status" value="1"/>
</dbReference>
<reference evidence="30" key="1">
    <citation type="journal article" date="2019" name="Int. J. Syst. Evol. Microbiol.">
        <title>The Global Catalogue of Microorganisms (GCM) 10K type strain sequencing project: providing services to taxonomists for standard genome sequencing and annotation.</title>
        <authorList>
            <consortium name="The Broad Institute Genomics Platform"/>
            <consortium name="The Broad Institute Genome Sequencing Center for Infectious Disease"/>
            <person name="Wu L."/>
            <person name="Ma J."/>
        </authorList>
    </citation>
    <scope>NUCLEOTIDE SEQUENCE [LARGE SCALE GENOMIC DNA]</scope>
    <source>
        <strain evidence="30">CGMCC 4.7349</strain>
    </source>
</reference>
<dbReference type="CDD" id="cd02069">
    <property type="entry name" value="methionine_synthase_B12_BD"/>
    <property type="match status" value="1"/>
</dbReference>
<comment type="caution">
    <text evidence="29">The sequence shown here is derived from an EMBL/GenBank/DDBJ whole genome shotgun (WGS) entry which is preliminary data.</text>
</comment>
<dbReference type="PANTHER" id="PTHR45833:SF1">
    <property type="entry name" value="METHIONINE SYNTHASE"/>
    <property type="match status" value="1"/>
</dbReference>
<evidence type="ECO:0000256" key="18">
    <source>
        <dbReference type="ARBA" id="ARBA00025552"/>
    </source>
</evidence>
<dbReference type="InterPro" id="IPR050554">
    <property type="entry name" value="Met_Synthase/Corrinoid"/>
</dbReference>
<evidence type="ECO:0000313" key="29">
    <source>
        <dbReference type="EMBL" id="GGO51580.1"/>
    </source>
</evidence>
<dbReference type="InterPro" id="IPR006158">
    <property type="entry name" value="Cobalamin-bd"/>
</dbReference>
<dbReference type="PROSITE" id="PS50972">
    <property type="entry name" value="PTERIN_BINDING"/>
    <property type="match status" value="1"/>
</dbReference>
<dbReference type="InterPro" id="IPR033706">
    <property type="entry name" value="Met_synthase_B12-bd"/>
</dbReference>
<evidence type="ECO:0000259" key="24">
    <source>
        <dbReference type="PROSITE" id="PS50970"/>
    </source>
</evidence>
<keyword evidence="12 21" id="KW-0949">S-adenosyl-L-methionine</keyword>
<evidence type="ECO:0000256" key="1">
    <source>
        <dbReference type="ARBA" id="ARBA00001700"/>
    </source>
</evidence>
<dbReference type="PROSITE" id="PS51332">
    <property type="entry name" value="B12_BINDING"/>
    <property type="match status" value="1"/>
</dbReference>
<evidence type="ECO:0000256" key="22">
    <source>
        <dbReference type="PROSITE-ProRule" id="PRU00333"/>
    </source>
</evidence>
<evidence type="ECO:0000256" key="6">
    <source>
        <dbReference type="ARBA" id="ARBA00012032"/>
    </source>
</evidence>
<keyword evidence="15 21" id="KW-0862">Zinc</keyword>
<dbReference type="SUPFAM" id="SSF51717">
    <property type="entry name" value="Dihydropteroate synthetase-like"/>
    <property type="match status" value="1"/>
</dbReference>
<feature type="region of interest" description="Disordered" evidence="23">
    <location>
        <begin position="1"/>
        <end position="20"/>
    </location>
</feature>
<dbReference type="NCBIfam" id="TIGR02082">
    <property type="entry name" value="metH"/>
    <property type="match status" value="1"/>
</dbReference>
<dbReference type="InterPro" id="IPR036594">
    <property type="entry name" value="Meth_synthase_dom"/>
</dbReference>
<evidence type="ECO:0000256" key="8">
    <source>
        <dbReference type="ARBA" id="ARBA00022603"/>
    </source>
</evidence>
<evidence type="ECO:0000256" key="15">
    <source>
        <dbReference type="ARBA" id="ARBA00022833"/>
    </source>
</evidence>
<dbReference type="InterPro" id="IPR004223">
    <property type="entry name" value="VitB12-dep_Met_synth_activ_dom"/>
</dbReference>
<evidence type="ECO:0000256" key="17">
    <source>
        <dbReference type="ARBA" id="ARBA00023285"/>
    </source>
</evidence>
<organism evidence="29 30">
    <name type="scientific">Streptomyces lasiicapitis</name>
    <dbReference type="NCBI Taxonomy" id="1923961"/>
    <lineage>
        <taxon>Bacteria</taxon>
        <taxon>Bacillati</taxon>
        <taxon>Actinomycetota</taxon>
        <taxon>Actinomycetes</taxon>
        <taxon>Kitasatosporales</taxon>
        <taxon>Streptomycetaceae</taxon>
        <taxon>Streptomyces</taxon>
    </lineage>
</organism>
<feature type="binding site" evidence="22">
    <location>
        <position position="310"/>
    </location>
    <ligand>
        <name>Zn(2+)</name>
        <dbReference type="ChEBI" id="CHEBI:29105"/>
    </ligand>
</feature>
<evidence type="ECO:0000256" key="16">
    <source>
        <dbReference type="ARBA" id="ARBA00023167"/>
    </source>
</evidence>
<evidence type="ECO:0000256" key="5">
    <source>
        <dbReference type="ARBA" id="ARBA00010398"/>
    </source>
</evidence>
<evidence type="ECO:0000259" key="26">
    <source>
        <dbReference type="PROSITE" id="PS50974"/>
    </source>
</evidence>
<evidence type="ECO:0000256" key="14">
    <source>
        <dbReference type="ARBA" id="ARBA00022737"/>
    </source>
</evidence>
<evidence type="ECO:0000259" key="27">
    <source>
        <dbReference type="PROSITE" id="PS51332"/>
    </source>
</evidence>
<dbReference type="RefSeq" id="WP_164326276.1">
    <property type="nucleotide sequence ID" value="NZ_BMNG01000012.1"/>
</dbReference>
<comment type="function">
    <text evidence="18 21">Catalyzes the transfer of a methyl group from methyl-cobalamin to homocysteine, yielding enzyme-bound cob(I)alamin and methionine. Subsequently, remethylates the cofactor using methyltetrahydrofolate.</text>
</comment>
<evidence type="ECO:0000256" key="21">
    <source>
        <dbReference type="PIRNR" id="PIRNR000381"/>
    </source>
</evidence>
<feature type="region of interest" description="Disordered" evidence="23">
    <location>
        <begin position="887"/>
        <end position="911"/>
    </location>
</feature>
<evidence type="ECO:0000259" key="28">
    <source>
        <dbReference type="PROSITE" id="PS51337"/>
    </source>
</evidence>
<comment type="catalytic activity">
    <reaction evidence="1 21">
        <text>(6S)-5-methyl-5,6,7,8-tetrahydrofolate + L-homocysteine = (6S)-5,6,7,8-tetrahydrofolate + L-methionine</text>
        <dbReference type="Rhea" id="RHEA:11172"/>
        <dbReference type="ChEBI" id="CHEBI:18608"/>
        <dbReference type="ChEBI" id="CHEBI:57453"/>
        <dbReference type="ChEBI" id="CHEBI:57844"/>
        <dbReference type="ChEBI" id="CHEBI:58199"/>
        <dbReference type="EC" id="2.1.1.13"/>
    </reaction>
</comment>
<evidence type="ECO:0000256" key="7">
    <source>
        <dbReference type="ARBA" id="ARBA00013998"/>
    </source>
</evidence>
<dbReference type="Gene3D" id="3.10.196.10">
    <property type="entry name" value="Vitamin B12-dependent methionine synthase, activation domain"/>
    <property type="match status" value="2"/>
</dbReference>
<evidence type="ECO:0000256" key="10">
    <source>
        <dbReference type="ARBA" id="ARBA00022628"/>
    </source>
</evidence>
<keyword evidence="14" id="KW-0677">Repeat</keyword>
<comment type="similarity">
    <text evidence="5">Belongs to the vitamin-B12 dependent methionine synthase family.</text>
</comment>
<evidence type="ECO:0000313" key="30">
    <source>
        <dbReference type="Proteomes" id="UP000656881"/>
    </source>
</evidence>
<name>A0ABQ2MGY8_9ACTN</name>
<evidence type="ECO:0000256" key="2">
    <source>
        <dbReference type="ARBA" id="ARBA00001947"/>
    </source>
</evidence>
<keyword evidence="30" id="KW-1185">Reference proteome</keyword>
<keyword evidence="17 21" id="KW-0170">Cobalt</keyword>
<dbReference type="PROSITE" id="PS50974">
    <property type="entry name" value="ADOMET_ACTIVATION"/>
    <property type="match status" value="1"/>
</dbReference>
<evidence type="ECO:0000256" key="19">
    <source>
        <dbReference type="ARBA" id="ARBA00031040"/>
    </source>
</evidence>
<feature type="domain" description="B12-binding" evidence="27">
    <location>
        <begin position="740"/>
        <end position="877"/>
    </location>
</feature>
<dbReference type="PROSITE" id="PS50970">
    <property type="entry name" value="HCY"/>
    <property type="match status" value="1"/>
</dbReference>
<dbReference type="Pfam" id="PF02310">
    <property type="entry name" value="B12-binding"/>
    <property type="match status" value="1"/>
</dbReference>
<feature type="domain" description="AdoMet activation" evidence="26">
    <location>
        <begin position="890"/>
        <end position="1176"/>
    </location>
</feature>
<dbReference type="Pfam" id="PF02574">
    <property type="entry name" value="S-methyl_trans"/>
    <property type="match status" value="1"/>
</dbReference>
<dbReference type="SUPFAM" id="SSF52242">
    <property type="entry name" value="Cobalamin (vitamin B12)-binding domain"/>
    <property type="match status" value="1"/>
</dbReference>
<dbReference type="Pfam" id="PF02965">
    <property type="entry name" value="Met_synt_B12"/>
    <property type="match status" value="1"/>
</dbReference>
<keyword evidence="16 21" id="KW-0486">Methionine biosynthesis</keyword>
<keyword evidence="9 21" id="KW-0028">Amino-acid biosynthesis</keyword>
<evidence type="ECO:0000256" key="12">
    <source>
        <dbReference type="ARBA" id="ARBA00022691"/>
    </source>
</evidence>
<dbReference type="EMBL" id="BMNG01000012">
    <property type="protein sequence ID" value="GGO51580.1"/>
    <property type="molecule type" value="Genomic_DNA"/>
</dbReference>
<dbReference type="CDD" id="cd00740">
    <property type="entry name" value="MeTr"/>
    <property type="match status" value="1"/>
</dbReference>
<dbReference type="Pfam" id="PF00809">
    <property type="entry name" value="Pterin_bind"/>
    <property type="match status" value="1"/>
</dbReference>
<dbReference type="InterPro" id="IPR003759">
    <property type="entry name" value="Cbl-bd_cap"/>
</dbReference>
<dbReference type="PIRSF" id="PIRSF000381">
    <property type="entry name" value="MetH"/>
    <property type="match status" value="1"/>
</dbReference>
<keyword evidence="13 21" id="KW-0479">Metal-binding</keyword>
<dbReference type="Gene3D" id="3.20.20.20">
    <property type="entry name" value="Dihydropteroate synthase-like"/>
    <property type="match status" value="1"/>
</dbReference>
<dbReference type="Gene3D" id="1.10.1240.10">
    <property type="entry name" value="Methionine synthase domain"/>
    <property type="match status" value="1"/>
</dbReference>
<dbReference type="PROSITE" id="PS51337">
    <property type="entry name" value="B12_BINDING_NTER"/>
    <property type="match status" value="1"/>
</dbReference>
<dbReference type="InterPro" id="IPR036589">
    <property type="entry name" value="HCY_dom_sf"/>
</dbReference>
<comment type="domain">
    <text evidence="21">Modular enzyme with four functionally distinct domains. The isolated Hcy-binding domain catalyzes methyl transfer from free methylcobalamin to homocysteine. The Hcy-binding domain in association with the pterin-binding domain catalyzes the methylation of cob(I)alamin by methyltetrahydrofolate and the methylation of homocysteine. The B12-binding domain binds the cofactor. The AdoMet activation domain binds S-adenosyl-L-methionine. Under aerobic conditions cob(I)alamin can be converted to inactive cob(II)alamin. Reductive methylation by S-adenosyl-L-methionine and flavodoxin regenerates methylcobalamin.</text>
</comment>
<dbReference type="InterPro" id="IPR011822">
    <property type="entry name" value="MetH"/>
</dbReference>
<dbReference type="SUPFAM" id="SSF82282">
    <property type="entry name" value="Homocysteine S-methyltransferase"/>
    <property type="match status" value="1"/>
</dbReference>
<dbReference type="InterPro" id="IPR037010">
    <property type="entry name" value="VitB12-dep_Met_synth_activ_sf"/>
</dbReference>
<feature type="binding site" evidence="22">
    <location>
        <position position="309"/>
    </location>
    <ligand>
        <name>Zn(2+)</name>
        <dbReference type="ChEBI" id="CHEBI:29105"/>
    </ligand>
</feature>
<dbReference type="Gene3D" id="3.40.50.280">
    <property type="entry name" value="Cobalamin-binding domain"/>
    <property type="match status" value="1"/>
</dbReference>
<keyword evidence="11 21" id="KW-0808">Transferase</keyword>
<comment type="cofactor">
    <cofactor evidence="3 21">
        <name>methylcob(III)alamin</name>
        <dbReference type="ChEBI" id="CHEBI:28115"/>
    </cofactor>
</comment>
<dbReference type="Gene3D" id="3.20.20.330">
    <property type="entry name" value="Homocysteine-binding-like domain"/>
    <property type="match status" value="1"/>
</dbReference>